<keyword evidence="3" id="KW-0813">Transport</keyword>
<protein>
    <submittedName>
        <fullName evidence="9">TolC family protein</fullName>
    </submittedName>
</protein>
<keyword evidence="10" id="KW-1185">Reference proteome</keyword>
<keyword evidence="5" id="KW-0812">Transmembrane</keyword>
<evidence type="ECO:0000256" key="2">
    <source>
        <dbReference type="ARBA" id="ARBA00007613"/>
    </source>
</evidence>
<reference evidence="9 10" key="1">
    <citation type="submission" date="2021-05" db="EMBL/GenBank/DDBJ databases">
        <title>A Polyphasic approach of four new species of the genus Ohtaekwangia: Ohtaekwangia histidinii sp. nov., Ohtaekwangia cretensis sp. nov., Ohtaekwangia indiensis sp. nov., Ohtaekwangia reichenbachii sp. nov. from diverse environment.</title>
        <authorList>
            <person name="Octaviana S."/>
        </authorList>
    </citation>
    <scope>NUCLEOTIDE SEQUENCE [LARGE SCALE GENOMIC DNA]</scope>
    <source>
        <strain evidence="9 10">PWU5</strain>
    </source>
</reference>
<evidence type="ECO:0000256" key="4">
    <source>
        <dbReference type="ARBA" id="ARBA00022452"/>
    </source>
</evidence>
<dbReference type="EMBL" id="JAHESE010000008">
    <property type="protein sequence ID" value="MBT1708646.1"/>
    <property type="molecule type" value="Genomic_DNA"/>
</dbReference>
<dbReference type="Gene3D" id="1.20.1600.10">
    <property type="entry name" value="Outer membrane efflux proteins (OEP)"/>
    <property type="match status" value="1"/>
</dbReference>
<proteinExistence type="inferred from homology"/>
<dbReference type="SUPFAM" id="SSF56954">
    <property type="entry name" value="Outer membrane efflux proteins (OEP)"/>
    <property type="match status" value="1"/>
</dbReference>
<dbReference type="GO" id="GO:1990281">
    <property type="term" value="C:efflux pump complex"/>
    <property type="evidence" value="ECO:0007669"/>
    <property type="project" value="TreeGrafter"/>
</dbReference>
<dbReference type="Proteomes" id="UP001319080">
    <property type="component" value="Unassembled WGS sequence"/>
</dbReference>
<keyword evidence="8" id="KW-0732">Signal</keyword>
<feature type="signal peptide" evidence="8">
    <location>
        <begin position="1"/>
        <end position="19"/>
    </location>
</feature>
<dbReference type="GO" id="GO:0009279">
    <property type="term" value="C:cell outer membrane"/>
    <property type="evidence" value="ECO:0007669"/>
    <property type="project" value="UniProtKB-SubCell"/>
</dbReference>
<sequence length="451" mass="50458">MKRIVAICWFSCLVITAQAQEASTQVPTRLSYKEAVKIAIKNNFLLNQEKNNLQLSQAVRTNSVARLAPTVSGTVTALRIDGNSFNQNEGKVENGIRDNIYGSIDANLMLFNSFNRINTIRQSSDLLRAQTSVVKRTEQQVISDVSSQYLQVLLDQELMKIAERNIELLKAQLDQIKGQVELGAKAEVDQITQDALAKGAELTFLRARVTLRNDKALLAQTMLIDATGDFELEDPQWDANFTASLDQELNQLYATAMTNRADYQGALYTESAAHHSVRATRGSYYPNLVAFGSYGSAYNKLQGSAARGFQDQFFTDNTQLQYGLQLNIPIFNNLSNRLSVVRSRVAHNNAKLARSNIENTVKNDVLRAYLNFQDAIAAYQAAEVQLHAAELSYNLEKERYDLGITDLVQYTQANQNYVKAQGDFAQSKFTISFQKILLDFAIGTLKFEDIP</sequence>
<evidence type="ECO:0000313" key="9">
    <source>
        <dbReference type="EMBL" id="MBT1708646.1"/>
    </source>
</evidence>
<gene>
    <name evidence="9" type="ORF">KK062_10450</name>
</gene>
<dbReference type="PANTHER" id="PTHR30026:SF20">
    <property type="entry name" value="OUTER MEMBRANE PROTEIN TOLC"/>
    <property type="match status" value="1"/>
</dbReference>
<dbReference type="AlphaFoldDB" id="A0AAP2DWF4"/>
<evidence type="ECO:0000256" key="7">
    <source>
        <dbReference type="ARBA" id="ARBA00023237"/>
    </source>
</evidence>
<dbReference type="PANTHER" id="PTHR30026">
    <property type="entry name" value="OUTER MEMBRANE PROTEIN TOLC"/>
    <property type="match status" value="1"/>
</dbReference>
<dbReference type="Pfam" id="PF02321">
    <property type="entry name" value="OEP"/>
    <property type="match status" value="1"/>
</dbReference>
<dbReference type="GO" id="GO:0015562">
    <property type="term" value="F:efflux transmembrane transporter activity"/>
    <property type="evidence" value="ECO:0007669"/>
    <property type="project" value="InterPro"/>
</dbReference>
<evidence type="ECO:0000256" key="6">
    <source>
        <dbReference type="ARBA" id="ARBA00023136"/>
    </source>
</evidence>
<dbReference type="RefSeq" id="WP_254084241.1">
    <property type="nucleotide sequence ID" value="NZ_JAHESE010000008.1"/>
</dbReference>
<evidence type="ECO:0000256" key="1">
    <source>
        <dbReference type="ARBA" id="ARBA00004442"/>
    </source>
</evidence>
<dbReference type="InterPro" id="IPR051906">
    <property type="entry name" value="TolC-like"/>
</dbReference>
<dbReference type="GO" id="GO:0015288">
    <property type="term" value="F:porin activity"/>
    <property type="evidence" value="ECO:0007669"/>
    <property type="project" value="TreeGrafter"/>
</dbReference>
<feature type="chain" id="PRO_5042926264" evidence="8">
    <location>
        <begin position="20"/>
        <end position="451"/>
    </location>
</feature>
<dbReference type="InterPro" id="IPR003423">
    <property type="entry name" value="OMP_efflux"/>
</dbReference>
<organism evidence="9 10">
    <name type="scientific">Dawidia cretensis</name>
    <dbReference type="NCBI Taxonomy" id="2782350"/>
    <lineage>
        <taxon>Bacteria</taxon>
        <taxon>Pseudomonadati</taxon>
        <taxon>Bacteroidota</taxon>
        <taxon>Cytophagia</taxon>
        <taxon>Cytophagales</taxon>
        <taxon>Chryseotaleaceae</taxon>
        <taxon>Dawidia</taxon>
    </lineage>
</organism>
<keyword evidence="4" id="KW-1134">Transmembrane beta strand</keyword>
<comment type="subcellular location">
    <subcellularLocation>
        <location evidence="1">Cell outer membrane</location>
    </subcellularLocation>
</comment>
<evidence type="ECO:0000256" key="8">
    <source>
        <dbReference type="SAM" id="SignalP"/>
    </source>
</evidence>
<accession>A0AAP2DWF4</accession>
<evidence type="ECO:0000313" key="10">
    <source>
        <dbReference type="Proteomes" id="UP001319080"/>
    </source>
</evidence>
<evidence type="ECO:0000256" key="5">
    <source>
        <dbReference type="ARBA" id="ARBA00022692"/>
    </source>
</evidence>
<comment type="similarity">
    <text evidence="2">Belongs to the outer membrane factor (OMF) (TC 1.B.17) family.</text>
</comment>
<evidence type="ECO:0000256" key="3">
    <source>
        <dbReference type="ARBA" id="ARBA00022448"/>
    </source>
</evidence>
<keyword evidence="6" id="KW-0472">Membrane</keyword>
<comment type="caution">
    <text evidence="9">The sequence shown here is derived from an EMBL/GenBank/DDBJ whole genome shotgun (WGS) entry which is preliminary data.</text>
</comment>
<keyword evidence="7" id="KW-0998">Cell outer membrane</keyword>
<name>A0AAP2DWF4_9BACT</name>